<comment type="caution">
    <text evidence="4">The sequence shown here is derived from an EMBL/GenBank/DDBJ whole genome shotgun (WGS) entry which is preliminary data.</text>
</comment>
<gene>
    <name evidence="4" type="ORF">A9Q02_19055</name>
</gene>
<dbReference type="Gene3D" id="1.10.150.130">
    <property type="match status" value="1"/>
</dbReference>
<dbReference type="SUPFAM" id="SSF56349">
    <property type="entry name" value="DNA breaking-rejoining enzymes"/>
    <property type="match status" value="1"/>
</dbReference>
<dbReference type="EMBL" id="LYXE01000159">
    <property type="protein sequence ID" value="PDV97151.1"/>
    <property type="molecule type" value="Genomic_DNA"/>
</dbReference>
<dbReference type="GO" id="GO:0015074">
    <property type="term" value="P:DNA integration"/>
    <property type="evidence" value="ECO:0007669"/>
    <property type="project" value="InterPro"/>
</dbReference>
<keyword evidence="2" id="KW-0233">DNA recombination</keyword>
<keyword evidence="1" id="KW-0238">DNA-binding</keyword>
<dbReference type="OrthoDB" id="148546at2"/>
<dbReference type="InterPro" id="IPR002104">
    <property type="entry name" value="Integrase_catalytic"/>
</dbReference>
<protein>
    <recommendedName>
        <fullName evidence="3">Tyr recombinase domain-containing protein</fullName>
    </recommendedName>
</protein>
<reference evidence="4 5" key="1">
    <citation type="submission" date="2016-05" db="EMBL/GenBank/DDBJ databases">
        <authorList>
            <person name="Lavstsen T."/>
            <person name="Jespersen J.S."/>
        </authorList>
    </citation>
    <scope>NUCLEOTIDE SEQUENCE [LARGE SCALE GENOMIC DNA]</scope>
    <source>
        <strain evidence="4 5">B7-9</strain>
    </source>
</reference>
<dbReference type="Pfam" id="PF00589">
    <property type="entry name" value="Phage_integrase"/>
    <property type="match status" value="1"/>
</dbReference>
<evidence type="ECO:0000313" key="4">
    <source>
        <dbReference type="EMBL" id="PDV97151.1"/>
    </source>
</evidence>
<dbReference type="InterPro" id="IPR050090">
    <property type="entry name" value="Tyrosine_recombinase_XerCD"/>
</dbReference>
<dbReference type="Proteomes" id="UP000220922">
    <property type="component" value="Unassembled WGS sequence"/>
</dbReference>
<dbReference type="GO" id="GO:0003677">
    <property type="term" value="F:DNA binding"/>
    <property type="evidence" value="ECO:0007669"/>
    <property type="project" value="UniProtKB-KW"/>
</dbReference>
<proteinExistence type="predicted"/>
<keyword evidence="5" id="KW-1185">Reference proteome</keyword>
<dbReference type="AlphaFoldDB" id="A0A2H3KXR5"/>
<evidence type="ECO:0000256" key="2">
    <source>
        <dbReference type="ARBA" id="ARBA00023172"/>
    </source>
</evidence>
<feature type="domain" description="Tyr recombinase" evidence="3">
    <location>
        <begin position="168"/>
        <end position="352"/>
    </location>
</feature>
<evidence type="ECO:0000259" key="3">
    <source>
        <dbReference type="PROSITE" id="PS51898"/>
    </source>
</evidence>
<dbReference type="GO" id="GO:0006310">
    <property type="term" value="P:DNA recombination"/>
    <property type="evidence" value="ECO:0007669"/>
    <property type="project" value="UniProtKB-KW"/>
</dbReference>
<accession>A0A2H3KXR5</accession>
<dbReference type="CDD" id="cd00397">
    <property type="entry name" value="DNA_BRE_C"/>
    <property type="match status" value="1"/>
</dbReference>
<dbReference type="Gene3D" id="1.10.443.10">
    <property type="entry name" value="Intergrase catalytic core"/>
    <property type="match status" value="1"/>
</dbReference>
<dbReference type="PANTHER" id="PTHR30349:SF81">
    <property type="entry name" value="TYROSINE RECOMBINASE XERC"/>
    <property type="match status" value="1"/>
</dbReference>
<dbReference type="PANTHER" id="PTHR30349">
    <property type="entry name" value="PHAGE INTEGRASE-RELATED"/>
    <property type="match status" value="1"/>
</dbReference>
<name>A0A2H3KXR5_9CHLR</name>
<dbReference type="PROSITE" id="PS51898">
    <property type="entry name" value="TYR_RECOMBINASE"/>
    <property type="match status" value="1"/>
</dbReference>
<dbReference type="InterPro" id="IPR013762">
    <property type="entry name" value="Integrase-like_cat_sf"/>
</dbReference>
<organism evidence="4 5">
    <name type="scientific">Candidatus Chloroploca asiatica</name>
    <dbReference type="NCBI Taxonomy" id="1506545"/>
    <lineage>
        <taxon>Bacteria</taxon>
        <taxon>Bacillati</taxon>
        <taxon>Chloroflexota</taxon>
        <taxon>Chloroflexia</taxon>
        <taxon>Chloroflexales</taxon>
        <taxon>Chloroflexineae</taxon>
        <taxon>Oscillochloridaceae</taxon>
        <taxon>Candidatus Chloroploca</taxon>
    </lineage>
</organism>
<dbReference type="InterPro" id="IPR011010">
    <property type="entry name" value="DNA_brk_join_enz"/>
</dbReference>
<evidence type="ECO:0000313" key="5">
    <source>
        <dbReference type="Proteomes" id="UP000220922"/>
    </source>
</evidence>
<dbReference type="InterPro" id="IPR010998">
    <property type="entry name" value="Integrase_recombinase_N"/>
</dbReference>
<evidence type="ECO:0000256" key="1">
    <source>
        <dbReference type="ARBA" id="ARBA00023125"/>
    </source>
</evidence>
<sequence>MLMDDAVEPVDQAQMTALVPREPTSAALSQAAAAADRAASSALFAEYRQQLAARTRTAHDQDLARCALYLADVGVSVGALAVEPAAWAGFTWGLVEGFKRWMLREGFALATLNRTLATIKSYTRLAAQAGALAAEQATLIAAVKGYGRKQGRNLDAERAKIRRSTKKAQAVRLSLAHARALKEQPTATPQGRRDALLMCLLLDHGLRVGELAALTVGSMDLDAGTLTFYREKVDLTQIHLLSAATLRTALAYLRHDRAGAATEEALLLGSRRSGALHGTLGVRSIQARVQALGVDVGLTHLSPHDLRHYWASAVIAGGTDLLALQEAGGWASLAMPRRYVERAKIANERVKLQT</sequence>